<evidence type="ECO:0000313" key="1">
    <source>
        <dbReference type="EMBL" id="EWS76051.1"/>
    </source>
</evidence>
<dbReference type="RefSeq" id="XP_012651402.1">
    <property type="nucleotide sequence ID" value="XM_012795948.1"/>
</dbReference>
<protein>
    <submittedName>
        <fullName evidence="1">Uncharacterized protein</fullName>
    </submittedName>
</protein>
<dbReference type="AlphaFoldDB" id="W7XJY2"/>
<name>W7XJY2_TETTS</name>
<gene>
    <name evidence="1" type="ORF">TTHERM_000844740</name>
</gene>
<keyword evidence="2" id="KW-1185">Reference proteome</keyword>
<dbReference type="KEGG" id="tet:TTHERM_000844740"/>
<accession>W7XJY2</accession>
<organism evidence="1 2">
    <name type="scientific">Tetrahymena thermophila (strain SB210)</name>
    <dbReference type="NCBI Taxonomy" id="312017"/>
    <lineage>
        <taxon>Eukaryota</taxon>
        <taxon>Sar</taxon>
        <taxon>Alveolata</taxon>
        <taxon>Ciliophora</taxon>
        <taxon>Intramacronucleata</taxon>
        <taxon>Oligohymenophorea</taxon>
        <taxon>Hymenostomatida</taxon>
        <taxon>Tetrahymenina</taxon>
        <taxon>Tetrahymenidae</taxon>
        <taxon>Tetrahymena</taxon>
    </lineage>
</organism>
<evidence type="ECO:0000313" key="2">
    <source>
        <dbReference type="Proteomes" id="UP000009168"/>
    </source>
</evidence>
<dbReference type="GeneID" id="24440896"/>
<reference evidence="2" key="1">
    <citation type="journal article" date="2006" name="PLoS Biol.">
        <title>Macronuclear genome sequence of the ciliate Tetrahymena thermophila, a model eukaryote.</title>
        <authorList>
            <person name="Eisen J.A."/>
            <person name="Coyne R.S."/>
            <person name="Wu M."/>
            <person name="Wu D."/>
            <person name="Thiagarajan M."/>
            <person name="Wortman J.R."/>
            <person name="Badger J.H."/>
            <person name="Ren Q."/>
            <person name="Amedeo P."/>
            <person name="Jones K.M."/>
            <person name="Tallon L.J."/>
            <person name="Delcher A.L."/>
            <person name="Salzberg S.L."/>
            <person name="Silva J.C."/>
            <person name="Haas B.J."/>
            <person name="Majoros W.H."/>
            <person name="Farzad M."/>
            <person name="Carlton J.M."/>
            <person name="Smith R.K. Jr."/>
            <person name="Garg J."/>
            <person name="Pearlman R.E."/>
            <person name="Karrer K.M."/>
            <person name="Sun L."/>
            <person name="Manning G."/>
            <person name="Elde N.C."/>
            <person name="Turkewitz A.P."/>
            <person name="Asai D.J."/>
            <person name="Wilkes D.E."/>
            <person name="Wang Y."/>
            <person name="Cai H."/>
            <person name="Collins K."/>
            <person name="Stewart B.A."/>
            <person name="Lee S.R."/>
            <person name="Wilamowska K."/>
            <person name="Weinberg Z."/>
            <person name="Ruzzo W.L."/>
            <person name="Wloga D."/>
            <person name="Gaertig J."/>
            <person name="Frankel J."/>
            <person name="Tsao C.-C."/>
            <person name="Gorovsky M.A."/>
            <person name="Keeling P.J."/>
            <person name="Waller R.F."/>
            <person name="Patron N.J."/>
            <person name="Cherry J.M."/>
            <person name="Stover N.A."/>
            <person name="Krieger C.J."/>
            <person name="del Toro C."/>
            <person name="Ryder H.F."/>
            <person name="Williamson S.C."/>
            <person name="Barbeau R.A."/>
            <person name="Hamilton E.P."/>
            <person name="Orias E."/>
        </authorList>
    </citation>
    <scope>NUCLEOTIDE SEQUENCE [LARGE SCALE GENOMIC DNA]</scope>
    <source>
        <strain evidence="2">SB210</strain>
    </source>
</reference>
<dbReference type="Proteomes" id="UP000009168">
    <property type="component" value="Unassembled WGS sequence"/>
</dbReference>
<proteinExistence type="predicted"/>
<dbReference type="EMBL" id="GG662825">
    <property type="protein sequence ID" value="EWS76051.1"/>
    <property type="molecule type" value="Genomic_DNA"/>
</dbReference>
<sequence length="255" mass="30306">MIDTQLISINKFDIFKNIRVLCISFLQILQVAKQPIKKINLNKYVDYNPLDLKEYYYDYAVSNFIIKINGQTLNYMDMSYPFFSYTSMSFSDNISQVEPVSNSNSLLLIRFKNDKYSAALLDGHANTQFQINGNINTLMYFQNYIMFLQKPYNQLLVLKVSNPIISNTFFVYDNDYVYCSETQQLLGSPNGDIIEIQYYKDGSKKVFQSNHLLKLKIYFNYYFFYRQSKKFNNLISQIILKILIYMLKFKYNKME</sequence>
<dbReference type="InParanoid" id="W7XJY2"/>